<dbReference type="SUPFAM" id="SSF56300">
    <property type="entry name" value="Metallo-dependent phosphatases"/>
    <property type="match status" value="1"/>
</dbReference>
<dbReference type="PANTHER" id="PTHR31987:SF11">
    <property type="entry name" value="DUF2433 DOMAIN-CONTAINING PROTEIN"/>
    <property type="match status" value="1"/>
</dbReference>
<dbReference type="Pfam" id="PF10360">
    <property type="entry name" value="DUF2433"/>
    <property type="match status" value="1"/>
</dbReference>
<feature type="region of interest" description="Disordered" evidence="1">
    <location>
        <begin position="1"/>
        <end position="24"/>
    </location>
</feature>
<feature type="compositionally biased region" description="Polar residues" evidence="1">
    <location>
        <begin position="426"/>
        <end position="436"/>
    </location>
</feature>
<dbReference type="GeneID" id="7051289"/>
<feature type="region of interest" description="Disordered" evidence="1">
    <location>
        <begin position="639"/>
        <end position="718"/>
    </location>
</feature>
<dbReference type="OrthoDB" id="3918848at2759"/>
<gene>
    <name evidence="3" type="ORF">SJAG_00595</name>
</gene>
<evidence type="ECO:0000313" key="3">
    <source>
        <dbReference type="EMBL" id="EEB05577.1"/>
    </source>
</evidence>
<dbReference type="InterPro" id="IPR029052">
    <property type="entry name" value="Metallo-depent_PP-like"/>
</dbReference>
<dbReference type="HOGENOM" id="CLU_016583_1_0_1"/>
<dbReference type="STRING" id="402676.B6JW26"/>
<dbReference type="Proteomes" id="UP000001744">
    <property type="component" value="Unassembled WGS sequence"/>
</dbReference>
<evidence type="ECO:0000313" key="4">
    <source>
        <dbReference type="Proteomes" id="UP000001744"/>
    </source>
</evidence>
<dbReference type="PANTHER" id="PTHR31987">
    <property type="entry name" value="GLUTAMINASE A-RELATED"/>
    <property type="match status" value="1"/>
</dbReference>
<dbReference type="OMA" id="HIVQFSP"/>
<protein>
    <submittedName>
        <fullName evidence="3">Fungal protein</fullName>
    </submittedName>
</protein>
<feature type="domain" description="DUF2433" evidence="2">
    <location>
        <begin position="289"/>
        <end position="406"/>
    </location>
</feature>
<reference evidence="3 4" key="1">
    <citation type="journal article" date="2011" name="Science">
        <title>Comparative functional genomics of the fission yeasts.</title>
        <authorList>
            <person name="Rhind N."/>
            <person name="Chen Z."/>
            <person name="Yassour M."/>
            <person name="Thompson D.A."/>
            <person name="Haas B.J."/>
            <person name="Habib N."/>
            <person name="Wapinski I."/>
            <person name="Roy S."/>
            <person name="Lin M.F."/>
            <person name="Heiman D.I."/>
            <person name="Young S.K."/>
            <person name="Furuya K."/>
            <person name="Guo Y."/>
            <person name="Pidoux A."/>
            <person name="Chen H.M."/>
            <person name="Robbertse B."/>
            <person name="Goldberg J.M."/>
            <person name="Aoki K."/>
            <person name="Bayne E.H."/>
            <person name="Berlin A.M."/>
            <person name="Desjardins C.A."/>
            <person name="Dobbs E."/>
            <person name="Dukaj L."/>
            <person name="Fan L."/>
            <person name="FitzGerald M.G."/>
            <person name="French C."/>
            <person name="Gujja S."/>
            <person name="Hansen K."/>
            <person name="Keifenheim D."/>
            <person name="Levin J.Z."/>
            <person name="Mosher R.A."/>
            <person name="Mueller C.A."/>
            <person name="Pfiffner J."/>
            <person name="Priest M."/>
            <person name="Russ C."/>
            <person name="Smialowska A."/>
            <person name="Swoboda P."/>
            <person name="Sykes S.M."/>
            <person name="Vaughn M."/>
            <person name="Vengrova S."/>
            <person name="Yoder R."/>
            <person name="Zeng Q."/>
            <person name="Allshire R."/>
            <person name="Baulcombe D."/>
            <person name="Birren B.W."/>
            <person name="Brown W."/>
            <person name="Ekwall K."/>
            <person name="Kellis M."/>
            <person name="Leatherwood J."/>
            <person name="Levin H."/>
            <person name="Margalit H."/>
            <person name="Martienssen R."/>
            <person name="Nieduszynski C.A."/>
            <person name="Spatafora J.W."/>
            <person name="Friedman N."/>
            <person name="Dalgaard J.Z."/>
            <person name="Baumann P."/>
            <person name="Niki H."/>
            <person name="Regev A."/>
            <person name="Nusbaum C."/>
        </authorList>
    </citation>
    <scope>NUCLEOTIDE SEQUENCE [LARGE SCALE GENOMIC DNA]</scope>
    <source>
        <strain evidence="4">yFS275 / FY16936</strain>
    </source>
</reference>
<evidence type="ECO:0000259" key="2">
    <source>
        <dbReference type="Pfam" id="PF10360"/>
    </source>
</evidence>
<feature type="compositionally biased region" description="Low complexity" evidence="1">
    <location>
        <begin position="523"/>
        <end position="534"/>
    </location>
</feature>
<dbReference type="JaponicusDB" id="SJAG_00595"/>
<dbReference type="eggNOG" id="ENOG502QSJS">
    <property type="taxonomic scope" value="Eukaryota"/>
</dbReference>
<dbReference type="EMBL" id="KE651166">
    <property type="protein sequence ID" value="EEB05577.1"/>
    <property type="molecule type" value="Genomic_DNA"/>
</dbReference>
<organism evidence="3 4">
    <name type="scientific">Schizosaccharomyces japonicus (strain yFS275 / FY16936)</name>
    <name type="common">Fission yeast</name>
    <dbReference type="NCBI Taxonomy" id="402676"/>
    <lineage>
        <taxon>Eukaryota</taxon>
        <taxon>Fungi</taxon>
        <taxon>Dikarya</taxon>
        <taxon>Ascomycota</taxon>
        <taxon>Taphrinomycotina</taxon>
        <taxon>Schizosaccharomycetes</taxon>
        <taxon>Schizosaccharomycetales</taxon>
        <taxon>Schizosaccharomycetaceae</taxon>
        <taxon>Schizosaccharomyces</taxon>
    </lineage>
</organism>
<dbReference type="VEuPathDB" id="FungiDB:SJAG_00595"/>
<feature type="compositionally biased region" description="Low complexity" evidence="1">
    <location>
        <begin position="668"/>
        <end position="680"/>
    </location>
</feature>
<feature type="compositionally biased region" description="Basic and acidic residues" evidence="1">
    <location>
        <begin position="499"/>
        <end position="509"/>
    </location>
</feature>
<feature type="region of interest" description="Disordered" evidence="1">
    <location>
        <begin position="414"/>
        <end position="542"/>
    </location>
</feature>
<proteinExistence type="predicted"/>
<accession>B6JW26</accession>
<dbReference type="InterPro" id="IPR052743">
    <property type="entry name" value="Glutaminase_GtaA"/>
</dbReference>
<name>B6JW26_SCHJY</name>
<dbReference type="InterPro" id="IPR018829">
    <property type="entry name" value="DUF2433"/>
</dbReference>
<dbReference type="RefSeq" id="XP_002171870.1">
    <property type="nucleotide sequence ID" value="XM_002171834.2"/>
</dbReference>
<keyword evidence="4" id="KW-1185">Reference proteome</keyword>
<evidence type="ECO:0000256" key="1">
    <source>
        <dbReference type="SAM" id="MobiDB-lite"/>
    </source>
</evidence>
<sequence>MDTSRPVNVNEAAPKLKSSSKEVDENIARTGPVTRKKTEIITTNDGNRILCIADVRGELSLINTLAKEARADVVIHTGDFGFFDDASLPTISERTLRHIVQFSPLIKHLPRTKNFDYYPSNPINTLRNSIATYGQPLLSELPRFLSGELSFDVPVYIVWGACEDVQVIEKFRSGKYSIPNLHIVDEVNSHLLHVGGMKVRLFGLGGPYVPFKLFDNGEGKGTIAGAQGNMWTTVLQIGELLETAKSVMDREETKILITHHPVGREGVLSQLANACQADITISAGLHFRYCASYNEFCVNNNQEHYIQKLSAARSQFLDLWETVKLEVDQVVTPAQRQLISGVVRMVSRMPEALNGFVPSYVSPGLSFKNLWNFNLVDATLGWMVLEIKNGHVQMESKSHGFNFGYRRSSYRRPDGANAAPIANVTKPATSQATPVQATKEEQPEDSTAVESATSEEKTTTSVDQGTAKAETGAAVEGVKAEQQTTTTEGDAETAAAPSHAEEKYEEQKEPTTASTTEHKPPVQQQQQQQQQTTTRTGSRSYGGEQEQRFGFHIAPCTSEEQVRSMFTEGSDSLITHIQIRTSMNRYKQQHLQGSSAPASLYAYVYVENQEAVNKALPKLKTPEGVRANVLRDEPYYRQGKPWYRNNRLDSRGGFRGTRGRGRGGRYGGRSLPPSSGRMGPDNGNYSAKSEESHSQQPSNEITHDDSQPSFSSSKTAHA</sequence>
<feature type="compositionally biased region" description="Polar residues" evidence="1">
    <location>
        <begin position="707"/>
        <end position="718"/>
    </location>
</feature>
<feature type="compositionally biased region" description="Low complexity" evidence="1">
    <location>
        <begin position="480"/>
        <end position="496"/>
    </location>
</feature>
<dbReference type="AlphaFoldDB" id="B6JW26"/>